<dbReference type="InterPro" id="IPR011447">
    <property type="entry name" value="DUF1552"/>
</dbReference>
<reference evidence="2 3" key="1">
    <citation type="submission" date="2019-02" db="EMBL/GenBank/DDBJ databases">
        <title>Deep-cultivation of Planctomycetes and their phenomic and genomic characterization uncovers novel biology.</title>
        <authorList>
            <person name="Wiegand S."/>
            <person name="Jogler M."/>
            <person name="Boedeker C."/>
            <person name="Pinto D."/>
            <person name="Vollmers J."/>
            <person name="Rivas-Marin E."/>
            <person name="Kohn T."/>
            <person name="Peeters S.H."/>
            <person name="Heuer A."/>
            <person name="Rast P."/>
            <person name="Oberbeckmann S."/>
            <person name="Bunk B."/>
            <person name="Jeske O."/>
            <person name="Meyerdierks A."/>
            <person name="Storesund J.E."/>
            <person name="Kallscheuer N."/>
            <person name="Luecker S."/>
            <person name="Lage O.M."/>
            <person name="Pohl T."/>
            <person name="Merkel B.J."/>
            <person name="Hornburger P."/>
            <person name="Mueller R.-W."/>
            <person name="Bruemmer F."/>
            <person name="Labrenz M."/>
            <person name="Spormann A.M."/>
            <person name="Op den Camp H."/>
            <person name="Overmann J."/>
            <person name="Amann R."/>
            <person name="Jetten M.S.M."/>
            <person name="Mascher T."/>
            <person name="Medema M.H."/>
            <person name="Devos D.P."/>
            <person name="Kaster A.-K."/>
            <person name="Ovreas L."/>
            <person name="Rohde M."/>
            <person name="Galperin M.Y."/>
            <person name="Jogler C."/>
        </authorList>
    </citation>
    <scope>NUCLEOTIDE SEQUENCE [LARGE SCALE GENOMIC DNA]</scope>
    <source>
        <strain evidence="2 3">Pla175</strain>
    </source>
</reference>
<dbReference type="AlphaFoldDB" id="A0A518DAP0"/>
<proteinExistence type="predicted"/>
<evidence type="ECO:0000313" key="3">
    <source>
        <dbReference type="Proteomes" id="UP000317429"/>
    </source>
</evidence>
<feature type="coiled-coil region" evidence="1">
    <location>
        <begin position="225"/>
        <end position="252"/>
    </location>
</feature>
<protein>
    <recommendedName>
        <fullName evidence="4">DUF1552 domain-containing protein</fullName>
    </recommendedName>
</protein>
<sequence>MKYAPACLTNRPLDRRTLLRGLGVSLALPWLEAMSPALARGAAAARPQRFVWVYIPNGVAQDAWHPTRDGRDWEMTRSLEPLAEFRDDINIYTGLDREFRGGTGVHAQAGCCWLTSSPPTEALDGGFSTNRTVDQMIARRIGGATLLPSLELSCNDHANQKETKYFETISWHGPGYAAGPQKDPREVFRRLFGRPKPITKSVLDVILEDAQSLSRKLGADDQGKLDEYLESVRSAEVRIERAERRAANGKAAPIQEPTGVPEERGAYIRLMEDLIALSFQQDLTRVATLVIDPERWDTPRMYDGVFDSPENHHVLTHTKGEEAKEKLRKIDRFHVEQFAHLVKRLKATPEGDGNLLDNSLVFLGSGMGDGRIHNYNDVPLVTAGKAGVGLRTGYHHKYSGKVPLANLWLSVLQVAGIEQKKFADSTGVVSL</sequence>
<dbReference type="EMBL" id="CP036291">
    <property type="protein sequence ID" value="QDU88560.1"/>
    <property type="molecule type" value="Genomic_DNA"/>
</dbReference>
<dbReference type="OrthoDB" id="9146593at2"/>
<gene>
    <name evidence="2" type="ORF">Pla175_19380</name>
</gene>
<evidence type="ECO:0000256" key="1">
    <source>
        <dbReference type="SAM" id="Coils"/>
    </source>
</evidence>
<evidence type="ECO:0008006" key="4">
    <source>
        <dbReference type="Google" id="ProtNLM"/>
    </source>
</evidence>
<organism evidence="2 3">
    <name type="scientific">Pirellulimonas nuda</name>
    <dbReference type="NCBI Taxonomy" id="2528009"/>
    <lineage>
        <taxon>Bacteria</taxon>
        <taxon>Pseudomonadati</taxon>
        <taxon>Planctomycetota</taxon>
        <taxon>Planctomycetia</taxon>
        <taxon>Pirellulales</taxon>
        <taxon>Lacipirellulaceae</taxon>
        <taxon>Pirellulimonas</taxon>
    </lineage>
</organism>
<evidence type="ECO:0000313" key="2">
    <source>
        <dbReference type="EMBL" id="QDU88560.1"/>
    </source>
</evidence>
<keyword evidence="3" id="KW-1185">Reference proteome</keyword>
<name>A0A518DAP0_9BACT</name>
<dbReference type="Proteomes" id="UP000317429">
    <property type="component" value="Chromosome"/>
</dbReference>
<keyword evidence="1" id="KW-0175">Coiled coil</keyword>
<dbReference type="RefSeq" id="WP_145283599.1">
    <property type="nucleotide sequence ID" value="NZ_CP036291.1"/>
</dbReference>
<dbReference type="KEGG" id="pnd:Pla175_19380"/>
<accession>A0A518DAP0</accession>
<dbReference type="Pfam" id="PF07586">
    <property type="entry name" value="HXXSHH"/>
    <property type="match status" value="1"/>
</dbReference>